<evidence type="ECO:0000313" key="2">
    <source>
        <dbReference type="Proteomes" id="UP001396334"/>
    </source>
</evidence>
<dbReference type="Proteomes" id="UP001396334">
    <property type="component" value="Unassembled WGS sequence"/>
</dbReference>
<name>A0ABR2R5K8_9ROSI</name>
<dbReference type="EMBL" id="JBBPBN010000026">
    <property type="protein sequence ID" value="KAK9008185.1"/>
    <property type="molecule type" value="Genomic_DNA"/>
</dbReference>
<accession>A0ABR2R5K8</accession>
<protein>
    <submittedName>
        <fullName evidence="1">Uncharacterized protein</fullName>
    </submittedName>
</protein>
<keyword evidence="2" id="KW-1185">Reference proteome</keyword>
<evidence type="ECO:0000313" key="1">
    <source>
        <dbReference type="EMBL" id="KAK9008185.1"/>
    </source>
</evidence>
<comment type="caution">
    <text evidence="1">The sequence shown here is derived from an EMBL/GenBank/DDBJ whole genome shotgun (WGS) entry which is preliminary data.</text>
</comment>
<organism evidence="1 2">
    <name type="scientific">Hibiscus sabdariffa</name>
    <name type="common">roselle</name>
    <dbReference type="NCBI Taxonomy" id="183260"/>
    <lineage>
        <taxon>Eukaryota</taxon>
        <taxon>Viridiplantae</taxon>
        <taxon>Streptophyta</taxon>
        <taxon>Embryophyta</taxon>
        <taxon>Tracheophyta</taxon>
        <taxon>Spermatophyta</taxon>
        <taxon>Magnoliopsida</taxon>
        <taxon>eudicotyledons</taxon>
        <taxon>Gunneridae</taxon>
        <taxon>Pentapetalae</taxon>
        <taxon>rosids</taxon>
        <taxon>malvids</taxon>
        <taxon>Malvales</taxon>
        <taxon>Malvaceae</taxon>
        <taxon>Malvoideae</taxon>
        <taxon>Hibiscus</taxon>
    </lineage>
</organism>
<proteinExistence type="predicted"/>
<sequence>MPKNDSNILVKLLSKIHDPAFNVIDKDPNFIPPEAISDVAPMQEEGQQLGTNEMTKIQISLVDPSVFITKGINR</sequence>
<reference evidence="1 2" key="1">
    <citation type="journal article" date="2024" name="G3 (Bethesda)">
        <title>Genome assembly of Hibiscus sabdariffa L. provides insights into metabolisms of medicinal natural products.</title>
        <authorList>
            <person name="Kim T."/>
        </authorList>
    </citation>
    <scope>NUCLEOTIDE SEQUENCE [LARGE SCALE GENOMIC DNA]</scope>
    <source>
        <strain evidence="1">TK-2024</strain>
        <tissue evidence="1">Old leaves</tissue>
    </source>
</reference>
<gene>
    <name evidence="1" type="ORF">V6N11_075087</name>
</gene>